<dbReference type="PANTHER" id="PTHR42973:SF39">
    <property type="entry name" value="FAD-BINDING PCMH-TYPE DOMAIN-CONTAINING PROTEIN"/>
    <property type="match status" value="1"/>
</dbReference>
<feature type="domain" description="FAD-binding PCMH-type" evidence="6">
    <location>
        <begin position="54"/>
        <end position="223"/>
    </location>
</feature>
<evidence type="ECO:0000256" key="5">
    <source>
        <dbReference type="ARBA" id="ARBA00023002"/>
    </source>
</evidence>
<dbReference type="Pfam" id="PF01565">
    <property type="entry name" value="FAD_binding_4"/>
    <property type="match status" value="1"/>
</dbReference>
<evidence type="ECO:0000313" key="8">
    <source>
        <dbReference type="Proteomes" id="UP001603978"/>
    </source>
</evidence>
<proteinExistence type="inferred from homology"/>
<reference evidence="7 8" key="1">
    <citation type="submission" date="2024-10" db="EMBL/GenBank/DDBJ databases">
        <authorList>
            <person name="Topkara A.R."/>
            <person name="Saygin H."/>
        </authorList>
    </citation>
    <scope>NUCLEOTIDE SEQUENCE [LARGE SCALE GENOMIC DNA]</scope>
    <source>
        <strain evidence="7 8">M3C6</strain>
    </source>
</reference>
<evidence type="ECO:0000256" key="4">
    <source>
        <dbReference type="ARBA" id="ARBA00022827"/>
    </source>
</evidence>
<evidence type="ECO:0000313" key="7">
    <source>
        <dbReference type="EMBL" id="MFG1703600.1"/>
    </source>
</evidence>
<sequence length="464" mass="49259">MDRRDFLHAAALAPLALSAPPPDWARLRGRLAGTLVLPGDAGYDSARRLYNPAYDRIRPGGVAYCANAADVSACLAFARASGVAVTTRSGGHSYAGWSTGTGLVIDVSRMSSVAYAGGRATIGSGAKLIDVYDRLSRHGVSIPAGSCPTVGIGGLTLGGGIGVVSRKYGLTCDTLESVRVVTADGRLLTCDARHHAGLYWACRGGGGGNFGVAVSFTFRTHEARDLTVFFLHWPWSKAQAVLSAWQSWGPSAPDALWSSLHLARSAGGLDVQIVGTYAGPRSALDRLLAPLVAKVGRPSSRSVRTVPYLDAMRIMAGCSSMSVAECRRMPRETFSAKSHMAYRKLPSDGVRALVNGVARGGRHAVLLDAMGGAIGRVGPAATAFPHRAAIYSVQYYAEGTDRGWVRGLHGDMSRYFGDHAYVNYIDPELGNWRSAYYGPNATRLAEVKATYDPGRLFKMPHGVV</sequence>
<dbReference type="SUPFAM" id="SSF56176">
    <property type="entry name" value="FAD-binding/transporter-associated domain-like"/>
    <property type="match status" value="1"/>
</dbReference>
<dbReference type="InterPro" id="IPR016169">
    <property type="entry name" value="FAD-bd_PCMH_sub2"/>
</dbReference>
<dbReference type="InterPro" id="IPR012951">
    <property type="entry name" value="BBE"/>
</dbReference>
<keyword evidence="5" id="KW-0560">Oxidoreductase</keyword>
<evidence type="ECO:0000256" key="3">
    <source>
        <dbReference type="ARBA" id="ARBA00022630"/>
    </source>
</evidence>
<evidence type="ECO:0000256" key="1">
    <source>
        <dbReference type="ARBA" id="ARBA00001974"/>
    </source>
</evidence>
<keyword evidence="3" id="KW-0285">Flavoprotein</keyword>
<dbReference type="Gene3D" id="3.30.43.10">
    <property type="entry name" value="Uridine Diphospho-n-acetylenolpyruvylglucosamine Reductase, domain 2"/>
    <property type="match status" value="1"/>
</dbReference>
<dbReference type="PANTHER" id="PTHR42973">
    <property type="entry name" value="BINDING OXIDOREDUCTASE, PUTATIVE (AFU_ORTHOLOGUE AFUA_1G17690)-RELATED"/>
    <property type="match status" value="1"/>
</dbReference>
<dbReference type="EMBL" id="JBICRM010000005">
    <property type="protein sequence ID" value="MFG1703600.1"/>
    <property type="molecule type" value="Genomic_DNA"/>
</dbReference>
<dbReference type="PROSITE" id="PS00862">
    <property type="entry name" value="OX2_COVAL_FAD"/>
    <property type="match status" value="1"/>
</dbReference>
<comment type="cofactor">
    <cofactor evidence="1">
        <name>FAD</name>
        <dbReference type="ChEBI" id="CHEBI:57692"/>
    </cofactor>
</comment>
<dbReference type="Pfam" id="PF08031">
    <property type="entry name" value="BBE"/>
    <property type="match status" value="1"/>
</dbReference>
<dbReference type="InterPro" id="IPR006093">
    <property type="entry name" value="Oxy_OxRdtase_FAD_BS"/>
</dbReference>
<dbReference type="Proteomes" id="UP001603978">
    <property type="component" value="Unassembled WGS sequence"/>
</dbReference>
<comment type="caution">
    <text evidence="7">The sequence shown here is derived from an EMBL/GenBank/DDBJ whole genome shotgun (WGS) entry which is preliminary data.</text>
</comment>
<dbReference type="PROSITE" id="PS51387">
    <property type="entry name" value="FAD_PCMH"/>
    <property type="match status" value="1"/>
</dbReference>
<dbReference type="InterPro" id="IPR050416">
    <property type="entry name" value="FAD-linked_Oxidoreductase"/>
</dbReference>
<evidence type="ECO:0000256" key="2">
    <source>
        <dbReference type="ARBA" id="ARBA00005466"/>
    </source>
</evidence>
<dbReference type="Gene3D" id="3.30.465.10">
    <property type="match status" value="1"/>
</dbReference>
<name>A0ABW7A8D6_9ACTN</name>
<protein>
    <submittedName>
        <fullName evidence="7">FAD-binding oxidoreductase</fullName>
    </submittedName>
</protein>
<keyword evidence="4" id="KW-0274">FAD</keyword>
<accession>A0ABW7A8D6</accession>
<dbReference type="RefSeq" id="WP_393164259.1">
    <property type="nucleotide sequence ID" value="NZ_JBICRM010000005.1"/>
</dbReference>
<dbReference type="Gene3D" id="3.40.462.20">
    <property type="match status" value="1"/>
</dbReference>
<dbReference type="InterPro" id="IPR006094">
    <property type="entry name" value="Oxid_FAD_bind_N"/>
</dbReference>
<gene>
    <name evidence="7" type="ORF">ACFLIM_10435</name>
</gene>
<comment type="similarity">
    <text evidence="2">Belongs to the oxygen-dependent FAD-linked oxidoreductase family.</text>
</comment>
<keyword evidence="8" id="KW-1185">Reference proteome</keyword>
<evidence type="ECO:0000259" key="6">
    <source>
        <dbReference type="PROSITE" id="PS51387"/>
    </source>
</evidence>
<dbReference type="InterPro" id="IPR016167">
    <property type="entry name" value="FAD-bd_PCMH_sub1"/>
</dbReference>
<dbReference type="InterPro" id="IPR016166">
    <property type="entry name" value="FAD-bd_PCMH"/>
</dbReference>
<dbReference type="InterPro" id="IPR036318">
    <property type="entry name" value="FAD-bd_PCMH-like_sf"/>
</dbReference>
<organism evidence="7 8">
    <name type="scientific">Nonomuraea marmarensis</name>
    <dbReference type="NCBI Taxonomy" id="3351344"/>
    <lineage>
        <taxon>Bacteria</taxon>
        <taxon>Bacillati</taxon>
        <taxon>Actinomycetota</taxon>
        <taxon>Actinomycetes</taxon>
        <taxon>Streptosporangiales</taxon>
        <taxon>Streptosporangiaceae</taxon>
        <taxon>Nonomuraea</taxon>
    </lineage>
</organism>